<keyword evidence="7 12" id="KW-0624">Polysaccharide degradation</keyword>
<evidence type="ECO:0000259" key="16">
    <source>
        <dbReference type="Pfam" id="PF07488"/>
    </source>
</evidence>
<reference evidence="17 18" key="1">
    <citation type="submission" date="2022-12" db="EMBL/GenBank/DDBJ databases">
        <title>Genomic features and morphological characterization of a novel Knufia sp. strain isolated from spacecraft assembly facility.</title>
        <authorList>
            <person name="Teixeira M."/>
            <person name="Chander A.M."/>
            <person name="Stajich J.E."/>
            <person name="Venkateswaran K."/>
        </authorList>
    </citation>
    <scope>NUCLEOTIDE SEQUENCE [LARGE SCALE GENOMIC DNA]</scope>
    <source>
        <strain evidence="17 18">FJI-L2-BK-P2</strain>
    </source>
</reference>
<comment type="subcellular location">
    <subcellularLocation>
        <location evidence="12">Secreted</location>
    </subcellularLocation>
</comment>
<dbReference type="SUPFAM" id="SSF55545">
    <property type="entry name" value="beta-N-acetylhexosaminidase-like domain"/>
    <property type="match status" value="1"/>
</dbReference>
<evidence type="ECO:0000256" key="2">
    <source>
        <dbReference type="ARBA" id="ARBA00012271"/>
    </source>
</evidence>
<gene>
    <name evidence="12" type="primary">aguA</name>
    <name evidence="17" type="ORF">OHC33_010344</name>
</gene>
<evidence type="ECO:0000259" key="14">
    <source>
        <dbReference type="Pfam" id="PF03648"/>
    </source>
</evidence>
<proteinExistence type="inferred from homology"/>
<evidence type="ECO:0000256" key="13">
    <source>
        <dbReference type="SAM" id="SignalP"/>
    </source>
</evidence>
<comment type="function">
    <text evidence="8 12">Alpha-glucuronidase involved in the hydrolysis of xylan, a major structural heterogeneous polysaccharide found in plant biomass representing the second most abundant polysaccharide in the biosphere, after cellulose. Releases 4-O-methylglucuronic acid from xylan.</text>
</comment>
<evidence type="ECO:0000256" key="10">
    <source>
        <dbReference type="PIRNR" id="PIRNR029900"/>
    </source>
</evidence>
<keyword evidence="18" id="KW-1185">Reference proteome</keyword>
<evidence type="ECO:0000256" key="3">
    <source>
        <dbReference type="ARBA" id="ARBA00022651"/>
    </source>
</evidence>
<keyword evidence="3 10" id="KW-0858">Xylan degradation</keyword>
<feature type="domain" description="Alpha glucuronidase N-terminal" evidence="14">
    <location>
        <begin position="21"/>
        <end position="141"/>
    </location>
</feature>
<dbReference type="Proteomes" id="UP001316803">
    <property type="component" value="Unassembled WGS sequence"/>
</dbReference>
<evidence type="ECO:0000259" key="15">
    <source>
        <dbReference type="Pfam" id="PF07477"/>
    </source>
</evidence>
<dbReference type="Pfam" id="PF07477">
    <property type="entry name" value="Glyco_hydro_67C"/>
    <property type="match status" value="1"/>
</dbReference>
<feature type="domain" description="Glycosyl hydrolase family 67 catalytic" evidence="16">
    <location>
        <begin position="148"/>
        <end position="475"/>
    </location>
</feature>
<dbReference type="AlphaFoldDB" id="A0AAN8EFS2"/>
<dbReference type="PANTHER" id="PTHR39207:SF1">
    <property type="entry name" value="ALPHA-GLUCURONIDASE A"/>
    <property type="match status" value="1"/>
</dbReference>
<dbReference type="Gene3D" id="3.90.1330.10">
    <property type="entry name" value="Alpha-glucuronidase, C-terminal domain"/>
    <property type="match status" value="1"/>
</dbReference>
<evidence type="ECO:0000256" key="4">
    <source>
        <dbReference type="ARBA" id="ARBA00022801"/>
    </source>
</evidence>
<dbReference type="GO" id="GO:0045493">
    <property type="term" value="P:xylan catabolic process"/>
    <property type="evidence" value="ECO:0007669"/>
    <property type="project" value="UniProtKB-KW"/>
</dbReference>
<evidence type="ECO:0000256" key="6">
    <source>
        <dbReference type="ARBA" id="ARBA00023295"/>
    </source>
</evidence>
<organism evidence="17 18">
    <name type="scientific">Knufia fluminis</name>
    <dbReference type="NCBI Taxonomy" id="191047"/>
    <lineage>
        <taxon>Eukaryota</taxon>
        <taxon>Fungi</taxon>
        <taxon>Dikarya</taxon>
        <taxon>Ascomycota</taxon>
        <taxon>Pezizomycotina</taxon>
        <taxon>Eurotiomycetes</taxon>
        <taxon>Chaetothyriomycetidae</taxon>
        <taxon>Chaetothyriales</taxon>
        <taxon>Trichomeriaceae</taxon>
        <taxon>Knufia</taxon>
    </lineage>
</organism>
<feature type="active site" description="Proton acceptor" evidence="11">
    <location>
        <position position="415"/>
    </location>
</feature>
<feature type="active site" description="Proton acceptor" evidence="11">
    <location>
        <position position="387"/>
    </location>
</feature>
<dbReference type="CDD" id="cd02795">
    <property type="entry name" value="CBM6-CBM35-CBM36_like"/>
    <property type="match status" value="1"/>
</dbReference>
<comment type="caution">
    <text evidence="17">The sequence shown here is derived from an EMBL/GenBank/DDBJ whole genome shotgun (WGS) entry which is preliminary data.</text>
</comment>
<dbReference type="EMBL" id="JAKLMC020000045">
    <property type="protein sequence ID" value="KAK5948585.1"/>
    <property type="molecule type" value="Genomic_DNA"/>
</dbReference>
<evidence type="ECO:0000256" key="9">
    <source>
        <dbReference type="ARBA" id="ARBA00048838"/>
    </source>
</evidence>
<feature type="chain" id="PRO_5043050891" description="Alpha-glucuronidase" evidence="13">
    <location>
        <begin position="16"/>
        <end position="847"/>
    </location>
</feature>
<evidence type="ECO:0000313" key="17">
    <source>
        <dbReference type="EMBL" id="KAK5948585.1"/>
    </source>
</evidence>
<name>A0AAN8EFS2_9EURO</name>
<dbReference type="InterPro" id="IPR029018">
    <property type="entry name" value="Hex-like_dom2"/>
</dbReference>
<feature type="domain" description="Glycosyl hydrolase family 67 C-terminal" evidence="15">
    <location>
        <begin position="477"/>
        <end position="699"/>
    </location>
</feature>
<dbReference type="InterPro" id="IPR017853">
    <property type="entry name" value="GH"/>
</dbReference>
<dbReference type="InterPro" id="IPR011395">
    <property type="entry name" value="Glyco_hydro_67_aGlcAse"/>
</dbReference>
<keyword evidence="5 12" id="KW-0119">Carbohydrate metabolism</keyword>
<protein>
    <recommendedName>
        <fullName evidence="2 10">Alpha-glucuronidase</fullName>
        <ecNumber evidence="2 10">3.2.1.139</ecNumber>
    </recommendedName>
</protein>
<dbReference type="Pfam" id="PF07488">
    <property type="entry name" value="Glyco_hydro_67M"/>
    <property type="match status" value="1"/>
</dbReference>
<dbReference type="GO" id="GO:0005576">
    <property type="term" value="C:extracellular region"/>
    <property type="evidence" value="ECO:0007669"/>
    <property type="project" value="UniProtKB-SubCell"/>
</dbReference>
<evidence type="ECO:0000256" key="11">
    <source>
        <dbReference type="PIRSR" id="PIRSR029900-1"/>
    </source>
</evidence>
<dbReference type="GO" id="GO:0046559">
    <property type="term" value="F:alpha-glucuronidase activity"/>
    <property type="evidence" value="ECO:0007669"/>
    <property type="project" value="UniProtKB-EC"/>
</dbReference>
<dbReference type="InterPro" id="IPR005154">
    <property type="entry name" value="Glyco_hydro_67_aGlcAse_N"/>
</dbReference>
<dbReference type="InterPro" id="IPR011100">
    <property type="entry name" value="Glyco_hydro_67_cat"/>
</dbReference>
<dbReference type="EC" id="3.2.1.139" evidence="2 10"/>
<feature type="signal peptide" evidence="13">
    <location>
        <begin position="1"/>
        <end position="15"/>
    </location>
</feature>
<comment type="similarity">
    <text evidence="1 10 12">Belongs to the glycosyl hydrolase 67 family.</text>
</comment>
<dbReference type="PIRSF" id="PIRSF029900">
    <property type="entry name" value="Alpha-glucuronds"/>
    <property type="match status" value="1"/>
</dbReference>
<dbReference type="InterPro" id="IPR037054">
    <property type="entry name" value="A-glucoronidase_C_sf"/>
</dbReference>
<evidence type="ECO:0000256" key="1">
    <source>
        <dbReference type="ARBA" id="ARBA00008833"/>
    </source>
</evidence>
<evidence type="ECO:0000256" key="12">
    <source>
        <dbReference type="RuleBase" id="RU361198"/>
    </source>
</evidence>
<dbReference type="Pfam" id="PF03648">
    <property type="entry name" value="Glyco_hydro_67N"/>
    <property type="match status" value="1"/>
</dbReference>
<sequence>MLFSFLLVAASLVSAETGIDGWLRYARLPQAATHHDILPARIIALNDSQSSPVRTAGIELQQGIDGIFGKQCGVSHGGWVAGSHESGIVLVGTLSQFESAGGNIGQLPKLEEDGFWLNINDSGTYIVGQNERGALYGTFEYLSMLAQGNMTQVSYASNPDAPIRWINQWDNLQAGGTHGSVERGYAGPSIFFANGSVKEDLTRATQYARLLASIKVNAVVVNNVNANETILTEPVMDGLARIADVFRPYGVQLGISLYFASPEALGDLDTFDPLNASVIEWWHDKTDQLYQKIPDMAGFLVKANSEGQPGPLTYNRTLADGANLFAKAVQPHGGVVMFRAFVYDSTSLNQTLDWRADRANAAVEFFDGLDGKFDDNVIIQIKYGPIDFQVREPTSPLFAHLQQTSSAIELQISQEYLGQQCHLVYLPPLWKTVLDFDLREDNQPSLVRNIISGERFGRRLGGYAGVANVGTNQTWLGSHLAMSNLYAFGRLAWDPTTDPVSMLQDWTRLTFGFDPTVLKTITDMSMESWPTYENYTGNLGIQTLTDILYAHYGPNPASQDGNPWGQWTRADSDTIGMDRTIENGTRFAGQYPPEVASRYDNIETTPDNLLLWFHHVPYTQRLKSGKTVIQHFYDAHYSGSANAQTYAPRWQELAGKIDDQRFDETLFRLKYQAGHSLVWRDAVNNFYFNLSQIPDEAGRVENHPYRIEAESMELDGYEPYAVSPWNVASNKTCIVTSSNSTQGTASTVLSVASGKYDLAVNYFDMAIGRSQWELYLNDDMVGEWIGNSDLTLGHAPSNYIDGHSATRITFKGVQISAGAMLRIVGTPDGIEPAPIDYVSIMPEGEVD</sequence>
<dbReference type="InterPro" id="IPR011099">
    <property type="entry name" value="Glyco_hydro_67_C"/>
</dbReference>
<evidence type="ECO:0000256" key="8">
    <source>
        <dbReference type="ARBA" id="ARBA00024828"/>
    </source>
</evidence>
<keyword evidence="13" id="KW-0732">Signal</keyword>
<dbReference type="PANTHER" id="PTHR39207">
    <property type="entry name" value="ALPHA-GLUCURONIDASE A"/>
    <property type="match status" value="1"/>
</dbReference>
<keyword evidence="6 10" id="KW-0326">Glycosidase</keyword>
<comment type="catalytic activity">
    <reaction evidence="9 10 12">
        <text>an alpha-D-glucuronoside + H2O = D-glucuronate + an alcohol</text>
        <dbReference type="Rhea" id="RHEA:20005"/>
        <dbReference type="ChEBI" id="CHEBI:15377"/>
        <dbReference type="ChEBI" id="CHEBI:30879"/>
        <dbReference type="ChEBI" id="CHEBI:58720"/>
        <dbReference type="ChEBI" id="CHEBI:58899"/>
        <dbReference type="EC" id="3.2.1.139"/>
    </reaction>
</comment>
<accession>A0AAN8EFS2</accession>
<keyword evidence="4 10" id="KW-0378">Hydrolase</keyword>
<dbReference type="Gene3D" id="3.30.379.10">
    <property type="entry name" value="Chitobiase/beta-hexosaminidase domain 2-like"/>
    <property type="match status" value="1"/>
</dbReference>
<dbReference type="Gene3D" id="3.20.20.80">
    <property type="entry name" value="Glycosidases"/>
    <property type="match status" value="1"/>
</dbReference>
<evidence type="ECO:0000256" key="5">
    <source>
        <dbReference type="ARBA" id="ARBA00023277"/>
    </source>
</evidence>
<evidence type="ECO:0000313" key="18">
    <source>
        <dbReference type="Proteomes" id="UP001316803"/>
    </source>
</evidence>
<feature type="active site" description="Proton donor" evidence="11">
    <location>
        <position position="306"/>
    </location>
</feature>
<dbReference type="SUPFAM" id="SSF51445">
    <property type="entry name" value="(Trans)glycosidases"/>
    <property type="match status" value="1"/>
</dbReference>
<evidence type="ECO:0000256" key="7">
    <source>
        <dbReference type="ARBA" id="ARBA00023326"/>
    </source>
</evidence>